<feature type="compositionally biased region" description="Acidic residues" evidence="2">
    <location>
        <begin position="64"/>
        <end position="110"/>
    </location>
</feature>
<dbReference type="GO" id="GO:0098703">
    <property type="term" value="P:calcium ion import across plasma membrane"/>
    <property type="evidence" value="ECO:0007669"/>
    <property type="project" value="TreeGrafter"/>
</dbReference>
<organism evidence="4 5">
    <name type="scientific">Plakobranchus ocellatus</name>
    <dbReference type="NCBI Taxonomy" id="259542"/>
    <lineage>
        <taxon>Eukaryota</taxon>
        <taxon>Metazoa</taxon>
        <taxon>Spiralia</taxon>
        <taxon>Lophotrochozoa</taxon>
        <taxon>Mollusca</taxon>
        <taxon>Gastropoda</taxon>
        <taxon>Heterobranchia</taxon>
        <taxon>Euthyneura</taxon>
        <taxon>Panpulmonata</taxon>
        <taxon>Sacoglossa</taxon>
        <taxon>Placobranchoidea</taxon>
        <taxon>Plakobranchidae</taxon>
        <taxon>Plakobranchus</taxon>
    </lineage>
</organism>
<dbReference type="Proteomes" id="UP000735302">
    <property type="component" value="Unassembled WGS sequence"/>
</dbReference>
<keyword evidence="1" id="KW-0406">Ion transport</keyword>
<evidence type="ECO:0000313" key="4">
    <source>
        <dbReference type="EMBL" id="GFO10403.1"/>
    </source>
</evidence>
<name>A0AAV4ASQ0_9GAST</name>
<gene>
    <name evidence="4" type="ORF">PoB_003690800</name>
</gene>
<sequence>MCDLDTYKCSDEGLLLPLINEYTWDTNIRAFVYLLGLLWSFMGVSIIADIFMQAIEMITRAVDEDNNDDDGGDDDDEDDDDADNDDDDGGDDDDEDDDDADNDDDDDSNL</sequence>
<dbReference type="GO" id="GO:0042383">
    <property type="term" value="C:sarcolemma"/>
    <property type="evidence" value="ECO:0007669"/>
    <property type="project" value="TreeGrafter"/>
</dbReference>
<feature type="region of interest" description="Disordered" evidence="2">
    <location>
        <begin position="62"/>
        <end position="110"/>
    </location>
</feature>
<dbReference type="PANTHER" id="PTHR11878">
    <property type="entry name" value="SODIUM/CALCIUM EXCHANGER"/>
    <property type="match status" value="1"/>
</dbReference>
<dbReference type="InterPro" id="IPR051171">
    <property type="entry name" value="CaCA"/>
</dbReference>
<dbReference type="AlphaFoldDB" id="A0AAV4ASQ0"/>
<protein>
    <submittedName>
        <fullName evidence="4">Uncharacterized protein</fullName>
    </submittedName>
</protein>
<accession>A0AAV4ASQ0</accession>
<feature type="transmembrane region" description="Helical" evidence="3">
    <location>
        <begin position="30"/>
        <end position="51"/>
    </location>
</feature>
<proteinExistence type="predicted"/>
<dbReference type="GO" id="GO:0005432">
    <property type="term" value="F:calcium:sodium antiporter activity"/>
    <property type="evidence" value="ECO:0007669"/>
    <property type="project" value="TreeGrafter"/>
</dbReference>
<dbReference type="PANTHER" id="PTHR11878:SF76">
    <property type="entry name" value="CALX-BETA DOMAIN-CONTAINING PROTEIN"/>
    <property type="match status" value="1"/>
</dbReference>
<keyword evidence="5" id="KW-1185">Reference proteome</keyword>
<keyword evidence="3" id="KW-0812">Transmembrane</keyword>
<evidence type="ECO:0000313" key="5">
    <source>
        <dbReference type="Proteomes" id="UP000735302"/>
    </source>
</evidence>
<keyword evidence="3" id="KW-0472">Membrane</keyword>
<comment type="caution">
    <text evidence="4">The sequence shown here is derived from an EMBL/GenBank/DDBJ whole genome shotgun (WGS) entry which is preliminary data.</text>
</comment>
<keyword evidence="1" id="KW-0813">Transport</keyword>
<reference evidence="4 5" key="1">
    <citation type="journal article" date="2021" name="Elife">
        <title>Chloroplast acquisition without the gene transfer in kleptoplastic sea slugs, Plakobranchus ocellatus.</title>
        <authorList>
            <person name="Maeda T."/>
            <person name="Takahashi S."/>
            <person name="Yoshida T."/>
            <person name="Shimamura S."/>
            <person name="Takaki Y."/>
            <person name="Nagai Y."/>
            <person name="Toyoda A."/>
            <person name="Suzuki Y."/>
            <person name="Arimoto A."/>
            <person name="Ishii H."/>
            <person name="Satoh N."/>
            <person name="Nishiyama T."/>
            <person name="Hasebe M."/>
            <person name="Maruyama T."/>
            <person name="Minagawa J."/>
            <person name="Obokata J."/>
            <person name="Shigenobu S."/>
        </authorList>
    </citation>
    <scope>NUCLEOTIDE SEQUENCE [LARGE SCALE GENOMIC DNA]</scope>
</reference>
<evidence type="ECO:0000256" key="1">
    <source>
        <dbReference type="ARBA" id="ARBA00023065"/>
    </source>
</evidence>
<evidence type="ECO:0000256" key="2">
    <source>
        <dbReference type="SAM" id="MobiDB-lite"/>
    </source>
</evidence>
<dbReference type="GO" id="GO:0098794">
    <property type="term" value="C:postsynapse"/>
    <property type="evidence" value="ECO:0007669"/>
    <property type="project" value="TreeGrafter"/>
</dbReference>
<dbReference type="GO" id="GO:0030424">
    <property type="term" value="C:axon"/>
    <property type="evidence" value="ECO:0007669"/>
    <property type="project" value="TreeGrafter"/>
</dbReference>
<keyword evidence="3" id="KW-1133">Transmembrane helix</keyword>
<dbReference type="EMBL" id="BLXT01004163">
    <property type="protein sequence ID" value="GFO10403.1"/>
    <property type="molecule type" value="Genomic_DNA"/>
</dbReference>
<evidence type="ECO:0000256" key="3">
    <source>
        <dbReference type="SAM" id="Phobius"/>
    </source>
</evidence>